<keyword evidence="1" id="KW-0732">Signal</keyword>
<evidence type="ECO:0008006" key="4">
    <source>
        <dbReference type="Google" id="ProtNLM"/>
    </source>
</evidence>
<dbReference type="STRING" id="1007099.SAMN05216287_4093"/>
<evidence type="ECO:0000313" key="3">
    <source>
        <dbReference type="Proteomes" id="UP000243778"/>
    </source>
</evidence>
<name>A0A1H3FHX5_9PSED</name>
<proteinExistence type="predicted"/>
<feature type="chain" id="PRO_5017215723" description="DUF4124 domain-containing protein" evidence="1">
    <location>
        <begin position="23"/>
        <end position="201"/>
    </location>
</feature>
<keyword evidence="3" id="KW-1185">Reference proteome</keyword>
<feature type="signal peptide" evidence="1">
    <location>
        <begin position="1"/>
        <end position="22"/>
    </location>
</feature>
<sequence length="201" mass="22204">MAEPGSFRFWMLLLALPMLAQAAEKGDQQLYRYVNDKGVTVLDRQGVPSQYIGKGYEVLNESGRVIQVVPPAPSPEEMQRRLSEKARASSDAQLLRLYSSVDDVDRAKARKQAELDGLISVARGNLQSLRTQQANLQSQAADKERAGQAVPDQLVAQIDNVKADQVRLLGDIKRYGDLRKQADASFAADRARLSELLGLPQ</sequence>
<accession>A0A1H3FHX5</accession>
<gene>
    <name evidence="2" type="ORF">SAMN05216287_4093</name>
</gene>
<reference evidence="3" key="1">
    <citation type="submission" date="2016-10" db="EMBL/GenBank/DDBJ databases">
        <authorList>
            <person name="Varghese N."/>
            <person name="Submissions S."/>
        </authorList>
    </citation>
    <scope>NUCLEOTIDE SEQUENCE [LARGE SCALE GENOMIC DNA]</scope>
    <source>
        <strain evidence="3">NRRL B-59562</strain>
    </source>
</reference>
<dbReference type="Proteomes" id="UP000243778">
    <property type="component" value="Unassembled WGS sequence"/>
</dbReference>
<organism evidence="2 3">
    <name type="scientific">Pseudomonas kuykendallii</name>
    <dbReference type="NCBI Taxonomy" id="1007099"/>
    <lineage>
        <taxon>Bacteria</taxon>
        <taxon>Pseudomonadati</taxon>
        <taxon>Pseudomonadota</taxon>
        <taxon>Gammaproteobacteria</taxon>
        <taxon>Pseudomonadales</taxon>
        <taxon>Pseudomonadaceae</taxon>
        <taxon>Pseudomonas</taxon>
    </lineage>
</organism>
<dbReference type="EMBL" id="FNNU01000007">
    <property type="protein sequence ID" value="SDX90540.1"/>
    <property type="molecule type" value="Genomic_DNA"/>
</dbReference>
<evidence type="ECO:0000313" key="2">
    <source>
        <dbReference type="EMBL" id="SDX90540.1"/>
    </source>
</evidence>
<dbReference type="OrthoDB" id="6080407at2"/>
<protein>
    <recommendedName>
        <fullName evidence="4">DUF4124 domain-containing protein</fullName>
    </recommendedName>
</protein>
<dbReference type="AlphaFoldDB" id="A0A1H3FHX5"/>
<evidence type="ECO:0000256" key="1">
    <source>
        <dbReference type="SAM" id="SignalP"/>
    </source>
</evidence>